<name>A0A855ET29_9ENTR</name>
<dbReference type="Gene3D" id="1.10.10.10">
    <property type="entry name" value="Winged helix-like DNA-binding domain superfamily/Winged helix DNA-binding domain"/>
    <property type="match status" value="1"/>
</dbReference>
<dbReference type="EMBL" id="PDLK01000002">
    <property type="protein sequence ID" value="PHH04971.1"/>
    <property type="molecule type" value="Genomic_DNA"/>
</dbReference>
<dbReference type="RefSeq" id="WP_051916039.1">
    <property type="nucleotide sequence ID" value="NZ_CP083630.1"/>
</dbReference>
<sequence length="155" mass="17260">MNTREKILHHLETNKPTSSREFHTLTGAPKSRITQLLRELTESGQLEIYSAHNGIKRYRLTELHASRRKSVLDYLEAGNEGASSDIAAATGLEVQVTSQILASLCKQGEVHRQWLGRAKVWHYSKSAPYIFGMANPLNNLFNQCLASVRGGRASA</sequence>
<evidence type="ECO:0000313" key="1">
    <source>
        <dbReference type="EMBL" id="PHH04971.1"/>
    </source>
</evidence>
<organism evidence="1 2">
    <name type="scientific">Leclercia adecarboxylata</name>
    <dbReference type="NCBI Taxonomy" id="83655"/>
    <lineage>
        <taxon>Bacteria</taxon>
        <taxon>Pseudomonadati</taxon>
        <taxon>Pseudomonadota</taxon>
        <taxon>Gammaproteobacteria</taxon>
        <taxon>Enterobacterales</taxon>
        <taxon>Enterobacteriaceae</taxon>
        <taxon>Leclercia</taxon>
    </lineage>
</organism>
<dbReference type="InterPro" id="IPR036388">
    <property type="entry name" value="WH-like_DNA-bd_sf"/>
</dbReference>
<dbReference type="Proteomes" id="UP000222768">
    <property type="component" value="Unassembled WGS sequence"/>
</dbReference>
<dbReference type="SUPFAM" id="SSF46785">
    <property type="entry name" value="Winged helix' DNA-binding domain"/>
    <property type="match status" value="2"/>
</dbReference>
<accession>A0A855ET29</accession>
<proteinExistence type="predicted"/>
<evidence type="ECO:0000313" key="2">
    <source>
        <dbReference type="Proteomes" id="UP000222768"/>
    </source>
</evidence>
<comment type="caution">
    <text evidence="1">The sequence shown here is derived from an EMBL/GenBank/DDBJ whole genome shotgun (WGS) entry which is preliminary data.</text>
</comment>
<protein>
    <submittedName>
        <fullName evidence="1">Transcriptional regulator</fullName>
    </submittedName>
</protein>
<dbReference type="InterPro" id="IPR036390">
    <property type="entry name" value="WH_DNA-bd_sf"/>
</dbReference>
<dbReference type="AlphaFoldDB" id="A0A855ET29"/>
<gene>
    <name evidence="1" type="ORF">CRX53_13895</name>
</gene>
<reference evidence="2" key="1">
    <citation type="submission" date="2017-09" db="EMBL/GenBank/DDBJ databases">
        <title>FDA dAtabase for Regulatory Grade micrObial Sequences (FDA-ARGOS): Supporting development and validation of Infectious Disease Dx tests.</title>
        <authorList>
            <person name="Minogue T."/>
            <person name="Wolcott M."/>
            <person name="Wasieloski L."/>
            <person name="Aguilar W."/>
            <person name="Moore D."/>
            <person name="Tallon L."/>
            <person name="Sadzewicz L."/>
            <person name="Ott S."/>
            <person name="Zhao X."/>
            <person name="Nagaraj S."/>
            <person name="Vavikolanu K."/>
            <person name="Aluvathingal J."/>
            <person name="Nadendla S."/>
            <person name="Sichtig H."/>
        </authorList>
    </citation>
    <scope>NUCLEOTIDE SEQUENCE [LARGE SCALE GENOMIC DNA]</scope>
    <source>
        <strain evidence="2">FDAARGOS_404</strain>
    </source>
</reference>